<gene>
    <name evidence="11" type="ORF">GBAR_LOCUS27228</name>
</gene>
<dbReference type="InterPro" id="IPR050344">
    <property type="entry name" value="Peptidase_M1_aminopeptidases"/>
</dbReference>
<dbReference type="GO" id="GO:0005737">
    <property type="term" value="C:cytoplasm"/>
    <property type="evidence" value="ECO:0007669"/>
    <property type="project" value="TreeGrafter"/>
</dbReference>
<evidence type="ECO:0000313" key="11">
    <source>
        <dbReference type="EMBL" id="CAI8049459.1"/>
    </source>
</evidence>
<dbReference type="InterPro" id="IPR045357">
    <property type="entry name" value="Aminopeptidase_N-like_N"/>
</dbReference>
<dbReference type="GO" id="GO:0008270">
    <property type="term" value="F:zinc ion binding"/>
    <property type="evidence" value="ECO:0007669"/>
    <property type="project" value="InterPro"/>
</dbReference>
<comment type="cofactor">
    <cofactor evidence="8">
        <name>Zn(2+)</name>
        <dbReference type="ChEBI" id="CHEBI:29105"/>
    </cofactor>
    <text evidence="8">Binds 1 zinc ion per subunit.</text>
</comment>
<protein>
    <submittedName>
        <fullName evidence="11">Endoplasmic reticulum aminopeptidase 2</fullName>
    </submittedName>
</protein>
<dbReference type="GO" id="GO:0042277">
    <property type="term" value="F:peptide binding"/>
    <property type="evidence" value="ECO:0007669"/>
    <property type="project" value="TreeGrafter"/>
</dbReference>
<accession>A0AA35TKP4</accession>
<comment type="caution">
    <text evidence="11">The sequence shown here is derived from an EMBL/GenBank/DDBJ whole genome shotgun (WGS) entry which is preliminary data.</text>
</comment>
<dbReference type="InterPro" id="IPR027268">
    <property type="entry name" value="Peptidase_M4/M1_CTD_sf"/>
</dbReference>
<evidence type="ECO:0000313" key="12">
    <source>
        <dbReference type="Proteomes" id="UP001174909"/>
    </source>
</evidence>
<dbReference type="Pfam" id="PF17900">
    <property type="entry name" value="Peptidase_M1_N"/>
    <property type="match status" value="1"/>
</dbReference>
<evidence type="ECO:0000256" key="7">
    <source>
        <dbReference type="PIRSR" id="PIRSR634016-1"/>
    </source>
</evidence>
<feature type="domain" description="Aminopeptidase N-like N-terminal" evidence="10">
    <location>
        <begin position="11"/>
        <end position="145"/>
    </location>
</feature>
<keyword evidence="6" id="KW-0482">Metalloprotease</keyword>
<dbReference type="PANTHER" id="PTHR11533:SF299">
    <property type="entry name" value="AMINOPEPTIDASE"/>
    <property type="match status" value="1"/>
</dbReference>
<dbReference type="SUPFAM" id="SSF63737">
    <property type="entry name" value="Leukotriene A4 hydrolase N-terminal domain"/>
    <property type="match status" value="1"/>
</dbReference>
<keyword evidence="2" id="KW-0645">Protease</keyword>
<dbReference type="FunFam" id="1.10.390.10:FF:000033">
    <property type="entry name" value="Endoplasmic reticulum aminopeptidase 1b"/>
    <property type="match status" value="1"/>
</dbReference>
<dbReference type="EMBL" id="CASHTH010003794">
    <property type="protein sequence ID" value="CAI8049459.1"/>
    <property type="molecule type" value="Genomic_DNA"/>
</dbReference>
<evidence type="ECO:0000256" key="8">
    <source>
        <dbReference type="PIRSR" id="PIRSR634016-3"/>
    </source>
</evidence>
<keyword evidence="12" id="KW-1185">Reference proteome</keyword>
<evidence type="ECO:0000259" key="10">
    <source>
        <dbReference type="Pfam" id="PF17900"/>
    </source>
</evidence>
<sequence>MNVSWFRVTQNGETIPVQSNFTYEENNFYVLSLASSLAIGEATLEMKYYYPLGDGLVGFYRSSYRDSSGETKWIATTHFEPTDARKAFPCFDEPAMKANFTISITHSSELNAHSNMPVRDEVSDEEDGSTVTTFFETSVKMSTYLVAFVVSDFKCITRKSDTVFQVNVSVCSNPDVLNNTHYALEKASEILKFYETYFGIPYPLPKQDLFAIPDFAAGAMENWGLITYRETALLYDPAVNPETSKQRVAVVIAHELAHQSCLNTIIFQQLHKENDC</sequence>
<evidence type="ECO:0000256" key="6">
    <source>
        <dbReference type="ARBA" id="ARBA00023049"/>
    </source>
</evidence>
<dbReference type="GO" id="GO:0043171">
    <property type="term" value="P:peptide catabolic process"/>
    <property type="evidence" value="ECO:0007669"/>
    <property type="project" value="TreeGrafter"/>
</dbReference>
<dbReference type="InterPro" id="IPR014782">
    <property type="entry name" value="Peptidase_M1_dom"/>
</dbReference>
<feature type="domain" description="Peptidase M1 membrane alanine aminopeptidase" evidence="9">
    <location>
        <begin position="182"/>
        <end position="265"/>
    </location>
</feature>
<dbReference type="GO" id="GO:0005615">
    <property type="term" value="C:extracellular space"/>
    <property type="evidence" value="ECO:0007669"/>
    <property type="project" value="TreeGrafter"/>
</dbReference>
<keyword evidence="3 8" id="KW-0479">Metal-binding</keyword>
<keyword evidence="4" id="KW-0378">Hydrolase</keyword>
<dbReference type="GO" id="GO:0070006">
    <property type="term" value="F:metalloaminopeptidase activity"/>
    <property type="evidence" value="ECO:0007669"/>
    <property type="project" value="TreeGrafter"/>
</dbReference>
<keyword evidence="11" id="KW-0031">Aminopeptidase</keyword>
<evidence type="ECO:0000256" key="4">
    <source>
        <dbReference type="ARBA" id="ARBA00022801"/>
    </source>
</evidence>
<feature type="active site" description="Proton acceptor" evidence="7">
    <location>
        <position position="255"/>
    </location>
</feature>
<dbReference type="InterPro" id="IPR042097">
    <property type="entry name" value="Aminopeptidase_N-like_N_sf"/>
</dbReference>
<evidence type="ECO:0000256" key="3">
    <source>
        <dbReference type="ARBA" id="ARBA00022723"/>
    </source>
</evidence>
<dbReference type="Gene3D" id="2.60.40.1730">
    <property type="entry name" value="tricorn interacting facor f3 domain"/>
    <property type="match status" value="1"/>
</dbReference>
<dbReference type="PRINTS" id="PR00756">
    <property type="entry name" value="ALADIPTASE"/>
</dbReference>
<dbReference type="Gene3D" id="1.10.390.10">
    <property type="entry name" value="Neutral Protease Domain 2"/>
    <property type="match status" value="1"/>
</dbReference>
<keyword evidence="5 8" id="KW-0862">Zinc</keyword>
<evidence type="ECO:0000256" key="2">
    <source>
        <dbReference type="ARBA" id="ARBA00022670"/>
    </source>
</evidence>
<dbReference type="GO" id="GO:0006508">
    <property type="term" value="P:proteolysis"/>
    <property type="evidence" value="ECO:0007669"/>
    <property type="project" value="UniProtKB-KW"/>
</dbReference>
<name>A0AA35TKP4_GEOBA</name>
<dbReference type="SUPFAM" id="SSF55486">
    <property type="entry name" value="Metalloproteases ('zincins'), catalytic domain"/>
    <property type="match status" value="1"/>
</dbReference>
<dbReference type="InterPro" id="IPR034016">
    <property type="entry name" value="M1_APN-typ"/>
</dbReference>
<dbReference type="GO" id="GO:0016020">
    <property type="term" value="C:membrane"/>
    <property type="evidence" value="ECO:0007669"/>
    <property type="project" value="TreeGrafter"/>
</dbReference>
<comment type="similarity">
    <text evidence="1">Belongs to the peptidase M1 family.</text>
</comment>
<reference evidence="11" key="1">
    <citation type="submission" date="2023-03" db="EMBL/GenBank/DDBJ databases">
        <authorList>
            <person name="Steffen K."/>
            <person name="Cardenas P."/>
        </authorList>
    </citation>
    <scope>NUCLEOTIDE SEQUENCE</scope>
</reference>
<evidence type="ECO:0000259" key="9">
    <source>
        <dbReference type="Pfam" id="PF01433"/>
    </source>
</evidence>
<dbReference type="CDD" id="cd09601">
    <property type="entry name" value="M1_APN-Q_like"/>
    <property type="match status" value="1"/>
</dbReference>
<dbReference type="Pfam" id="PF01433">
    <property type="entry name" value="Peptidase_M1"/>
    <property type="match status" value="1"/>
</dbReference>
<dbReference type="InterPro" id="IPR001930">
    <property type="entry name" value="Peptidase_M1"/>
</dbReference>
<dbReference type="AlphaFoldDB" id="A0AA35TKP4"/>
<dbReference type="PANTHER" id="PTHR11533">
    <property type="entry name" value="PROTEASE M1 ZINC METALLOPROTEASE"/>
    <property type="match status" value="1"/>
</dbReference>
<feature type="binding site" evidence="8">
    <location>
        <position position="254"/>
    </location>
    <ligand>
        <name>Zn(2+)</name>
        <dbReference type="ChEBI" id="CHEBI:29105"/>
        <note>catalytic</note>
    </ligand>
</feature>
<dbReference type="Proteomes" id="UP001174909">
    <property type="component" value="Unassembled WGS sequence"/>
</dbReference>
<evidence type="ECO:0000256" key="1">
    <source>
        <dbReference type="ARBA" id="ARBA00010136"/>
    </source>
</evidence>
<organism evidence="11 12">
    <name type="scientific">Geodia barretti</name>
    <name type="common">Barrett's horny sponge</name>
    <dbReference type="NCBI Taxonomy" id="519541"/>
    <lineage>
        <taxon>Eukaryota</taxon>
        <taxon>Metazoa</taxon>
        <taxon>Porifera</taxon>
        <taxon>Demospongiae</taxon>
        <taxon>Heteroscleromorpha</taxon>
        <taxon>Tetractinellida</taxon>
        <taxon>Astrophorina</taxon>
        <taxon>Geodiidae</taxon>
        <taxon>Geodia</taxon>
    </lineage>
</organism>
<proteinExistence type="inferred from homology"/>
<feature type="binding site" evidence="8">
    <location>
        <position position="258"/>
    </location>
    <ligand>
        <name>Zn(2+)</name>
        <dbReference type="ChEBI" id="CHEBI:29105"/>
        <note>catalytic</note>
    </ligand>
</feature>
<evidence type="ECO:0000256" key="5">
    <source>
        <dbReference type="ARBA" id="ARBA00022833"/>
    </source>
</evidence>